<accession>A0ABR4JYA7</accession>
<dbReference type="SUPFAM" id="SSF57667">
    <property type="entry name" value="beta-beta-alpha zinc fingers"/>
    <property type="match status" value="1"/>
</dbReference>
<keyword evidence="1" id="KW-0863">Zinc-finger</keyword>
<dbReference type="EMBL" id="JBFXLU010000075">
    <property type="protein sequence ID" value="KAL2845026.1"/>
    <property type="molecule type" value="Genomic_DNA"/>
</dbReference>
<dbReference type="InterPro" id="IPR013087">
    <property type="entry name" value="Znf_C2H2_type"/>
</dbReference>
<keyword evidence="1" id="KW-0862">Zinc</keyword>
<proteinExistence type="predicted"/>
<dbReference type="PROSITE" id="PS50157">
    <property type="entry name" value="ZINC_FINGER_C2H2_2"/>
    <property type="match status" value="1"/>
</dbReference>
<evidence type="ECO:0000313" key="4">
    <source>
        <dbReference type="Proteomes" id="UP001610446"/>
    </source>
</evidence>
<evidence type="ECO:0000256" key="1">
    <source>
        <dbReference type="PROSITE-ProRule" id="PRU00042"/>
    </source>
</evidence>
<dbReference type="InterPro" id="IPR036236">
    <property type="entry name" value="Znf_C2H2_sf"/>
</dbReference>
<reference evidence="3 4" key="1">
    <citation type="submission" date="2024-07" db="EMBL/GenBank/DDBJ databases">
        <title>Section-level genome sequencing and comparative genomics of Aspergillus sections Usti and Cavernicolus.</title>
        <authorList>
            <consortium name="Lawrence Berkeley National Laboratory"/>
            <person name="Nybo J.L."/>
            <person name="Vesth T.C."/>
            <person name="Theobald S."/>
            <person name="Frisvad J.C."/>
            <person name="Larsen T.O."/>
            <person name="Kjaerboelling I."/>
            <person name="Rothschild-Mancinelli K."/>
            <person name="Lyhne E.K."/>
            <person name="Kogle M.E."/>
            <person name="Barry K."/>
            <person name="Clum A."/>
            <person name="Na H."/>
            <person name="Ledsgaard L."/>
            <person name="Lin J."/>
            <person name="Lipzen A."/>
            <person name="Kuo A."/>
            <person name="Riley R."/>
            <person name="Mondo S."/>
            <person name="Labutti K."/>
            <person name="Haridas S."/>
            <person name="Pangalinan J."/>
            <person name="Salamov A.A."/>
            <person name="Simmons B.A."/>
            <person name="Magnuson J.K."/>
            <person name="Chen J."/>
            <person name="Drula E."/>
            <person name="Henrissat B."/>
            <person name="Wiebenga A."/>
            <person name="Lubbers R.J."/>
            <person name="Gomes A.C."/>
            <person name="Makela M.R."/>
            <person name="Stajich J."/>
            <person name="Grigoriev I.V."/>
            <person name="Mortensen U.H."/>
            <person name="De Vries R.P."/>
            <person name="Baker S.E."/>
            <person name="Andersen M.R."/>
        </authorList>
    </citation>
    <scope>NUCLEOTIDE SEQUENCE [LARGE SCALE GENOMIC DNA]</scope>
    <source>
        <strain evidence="3 4">CBS 123904</strain>
    </source>
</reference>
<sequence>MVKFEEVEMPSLDHIMASSDGIYHCPYQDCKLTTTFRQRHLLKKHTRQHVRPVKCPVNSCLHRAAGQVDIRRHVESFHKSWAEENLGVVTEFACKRCGSLFTRKDNLMKHERNAICR</sequence>
<keyword evidence="1" id="KW-0479">Metal-binding</keyword>
<evidence type="ECO:0000313" key="3">
    <source>
        <dbReference type="EMBL" id="KAL2845026.1"/>
    </source>
</evidence>
<feature type="domain" description="C2H2-type" evidence="2">
    <location>
        <begin position="92"/>
        <end position="112"/>
    </location>
</feature>
<dbReference type="SMART" id="SM00355">
    <property type="entry name" value="ZnF_C2H2"/>
    <property type="match status" value="3"/>
</dbReference>
<name>A0ABR4JYA7_9EURO</name>
<keyword evidence="4" id="KW-1185">Reference proteome</keyword>
<dbReference type="Gene3D" id="3.30.160.60">
    <property type="entry name" value="Classic Zinc Finger"/>
    <property type="match status" value="1"/>
</dbReference>
<comment type="caution">
    <text evidence="3">The sequence shown here is derived from an EMBL/GenBank/DDBJ whole genome shotgun (WGS) entry which is preliminary data.</text>
</comment>
<protein>
    <recommendedName>
        <fullName evidence="2">C2H2-type domain-containing protein</fullName>
    </recommendedName>
</protein>
<dbReference type="Proteomes" id="UP001610446">
    <property type="component" value="Unassembled WGS sequence"/>
</dbReference>
<evidence type="ECO:0000259" key="2">
    <source>
        <dbReference type="PROSITE" id="PS50157"/>
    </source>
</evidence>
<gene>
    <name evidence="3" type="ORF">BJY01DRAFT_214471</name>
</gene>
<organism evidence="3 4">
    <name type="scientific">Aspergillus pseudoustus</name>
    <dbReference type="NCBI Taxonomy" id="1810923"/>
    <lineage>
        <taxon>Eukaryota</taxon>
        <taxon>Fungi</taxon>
        <taxon>Dikarya</taxon>
        <taxon>Ascomycota</taxon>
        <taxon>Pezizomycotina</taxon>
        <taxon>Eurotiomycetes</taxon>
        <taxon>Eurotiomycetidae</taxon>
        <taxon>Eurotiales</taxon>
        <taxon>Aspergillaceae</taxon>
        <taxon>Aspergillus</taxon>
        <taxon>Aspergillus subgen. Nidulantes</taxon>
    </lineage>
</organism>